<feature type="region of interest" description="Disordered" evidence="1">
    <location>
        <begin position="121"/>
        <end position="148"/>
    </location>
</feature>
<comment type="caution">
    <text evidence="3">The sequence shown here is derived from an EMBL/GenBank/DDBJ whole genome shotgun (WGS) entry which is preliminary data.</text>
</comment>
<evidence type="ECO:0000256" key="1">
    <source>
        <dbReference type="SAM" id="MobiDB-lite"/>
    </source>
</evidence>
<feature type="transmembrane region" description="Helical" evidence="2">
    <location>
        <begin position="6"/>
        <end position="26"/>
    </location>
</feature>
<keyword evidence="2" id="KW-0472">Membrane</keyword>
<evidence type="ECO:0000313" key="3">
    <source>
        <dbReference type="EMBL" id="ORY06043.1"/>
    </source>
</evidence>
<dbReference type="EMBL" id="MCOG01000442">
    <property type="protein sequence ID" value="ORY06043.1"/>
    <property type="molecule type" value="Genomic_DNA"/>
</dbReference>
<evidence type="ECO:0000313" key="4">
    <source>
        <dbReference type="Proteomes" id="UP000193920"/>
    </source>
</evidence>
<keyword evidence="2" id="KW-1133">Transmembrane helix</keyword>
<dbReference type="Proteomes" id="UP000193920">
    <property type="component" value="Unassembled WGS sequence"/>
</dbReference>
<dbReference type="AlphaFoldDB" id="A0A1Y1Z715"/>
<protein>
    <submittedName>
        <fullName evidence="3">Uncharacterized protein</fullName>
    </submittedName>
</protein>
<name>A0A1Y1Z715_9FUNG</name>
<accession>A0A1Y1Z715</accession>
<reference evidence="3 4" key="1">
    <citation type="submission" date="2016-08" db="EMBL/GenBank/DDBJ databases">
        <title>A Parts List for Fungal Cellulosomes Revealed by Comparative Genomics.</title>
        <authorList>
            <consortium name="DOE Joint Genome Institute"/>
            <person name="Haitjema C.H."/>
            <person name="Gilmore S.P."/>
            <person name="Henske J.K."/>
            <person name="Solomon K.V."/>
            <person name="De Groot R."/>
            <person name="Kuo A."/>
            <person name="Mondo S.J."/>
            <person name="Salamov A.A."/>
            <person name="Labutti K."/>
            <person name="Zhao Z."/>
            <person name="Chiniquy J."/>
            <person name="Barry K."/>
            <person name="Brewer H.M."/>
            <person name="Purvine S.O."/>
            <person name="Wright A.T."/>
            <person name="Boxma B."/>
            <person name="Van Alen T."/>
            <person name="Hackstein J.H."/>
            <person name="Baker S.E."/>
            <person name="Grigoriev I.V."/>
            <person name="O'Malley M.A."/>
        </authorList>
    </citation>
    <scope>NUCLEOTIDE SEQUENCE [LARGE SCALE GENOMIC DNA]</scope>
    <source>
        <strain evidence="3 4">G1</strain>
    </source>
</reference>
<gene>
    <name evidence="3" type="ORF">LY90DRAFT_519250</name>
</gene>
<organism evidence="3 4">
    <name type="scientific">Neocallimastix californiae</name>
    <dbReference type="NCBI Taxonomy" id="1754190"/>
    <lineage>
        <taxon>Eukaryota</taxon>
        <taxon>Fungi</taxon>
        <taxon>Fungi incertae sedis</taxon>
        <taxon>Chytridiomycota</taxon>
        <taxon>Chytridiomycota incertae sedis</taxon>
        <taxon>Neocallimastigomycetes</taxon>
        <taxon>Neocallimastigales</taxon>
        <taxon>Neocallimastigaceae</taxon>
        <taxon>Neocallimastix</taxon>
    </lineage>
</organism>
<evidence type="ECO:0000256" key="2">
    <source>
        <dbReference type="SAM" id="Phobius"/>
    </source>
</evidence>
<keyword evidence="2" id="KW-0812">Transmembrane</keyword>
<sequence length="307" mass="35960">MKKEYVTTYLFDITMNVIFLFILIVINQSYFTYSINHDIDINEIDSIELDKCLQRYFAIKEDQELNNDYNCSACGKKVLAKYKELHNQINDEKSDDYLKIKEEIKKLEICNNNDKIIVEKREEENTEDKENNDENSEKKEEEDEEKDDQNCNMIEFGECAQAVTVRDAESQCNNQGKCPEALISKLHSCYNKIKYGPKGDIAILDQPYYKSVEVLGFPFIFVCSQAGNEWCYDKYKAAYNNTKLMQEFVCSECGNAVLSYYNSSFDKITDLEDEEYDIILEHIHLLNKCKMGEDNRYNIIYIDSNPD</sequence>
<keyword evidence="4" id="KW-1185">Reference proteome</keyword>
<feature type="compositionally biased region" description="Acidic residues" evidence="1">
    <location>
        <begin position="124"/>
        <end position="147"/>
    </location>
</feature>
<proteinExistence type="predicted"/>